<evidence type="ECO:0000259" key="3">
    <source>
        <dbReference type="PROSITE" id="PS50977"/>
    </source>
</evidence>
<evidence type="ECO:0000313" key="4">
    <source>
        <dbReference type="EMBL" id="RJK95900.1"/>
    </source>
</evidence>
<dbReference type="PANTHER" id="PTHR30055">
    <property type="entry name" value="HTH-TYPE TRANSCRIPTIONAL REGULATOR RUTR"/>
    <property type="match status" value="1"/>
</dbReference>
<organism evidence="4 5">
    <name type="scientific">Paracoccus aestuarii</name>
    <dbReference type="NCBI Taxonomy" id="453842"/>
    <lineage>
        <taxon>Bacteria</taxon>
        <taxon>Pseudomonadati</taxon>
        <taxon>Pseudomonadota</taxon>
        <taxon>Alphaproteobacteria</taxon>
        <taxon>Rhodobacterales</taxon>
        <taxon>Paracoccaceae</taxon>
        <taxon>Paracoccus</taxon>
    </lineage>
</organism>
<feature type="domain" description="HTH tetR-type" evidence="3">
    <location>
        <begin position="11"/>
        <end position="71"/>
    </location>
</feature>
<dbReference type="InterPro" id="IPR001647">
    <property type="entry name" value="HTH_TetR"/>
</dbReference>
<dbReference type="AlphaFoldDB" id="A0A418ZPF6"/>
<dbReference type="PROSITE" id="PS50977">
    <property type="entry name" value="HTH_TETR_2"/>
    <property type="match status" value="1"/>
</dbReference>
<keyword evidence="1 2" id="KW-0238">DNA-binding</keyword>
<dbReference type="SUPFAM" id="SSF46689">
    <property type="entry name" value="Homeodomain-like"/>
    <property type="match status" value="1"/>
</dbReference>
<protein>
    <submittedName>
        <fullName evidence="4">TetR family transcriptional regulator</fullName>
    </submittedName>
</protein>
<gene>
    <name evidence="4" type="ORF">D3P06_18075</name>
</gene>
<evidence type="ECO:0000313" key="5">
    <source>
        <dbReference type="Proteomes" id="UP000285530"/>
    </source>
</evidence>
<accession>A0A418ZPF6</accession>
<sequence>MARRTRAEMMEDTRRKLVASARAAFAGKGFASTSMDDLTAAVGLTRGALYHNFGDKKGLFAAVVDEIDAEMAGRARRLAEAEATAWNALLAEGCAYIEMALDPEVQRIVLRDGPAVLGDPAQWPSQNRCLDATRAAVAELKAEGVLRPVDVEAASRLLNGAALNAALWVAACEDPAAMLPKAQEAFRMLAEGLLAEHASQLLKKTRGAELR</sequence>
<name>A0A418ZPF6_9RHOB</name>
<dbReference type="Gene3D" id="1.10.357.10">
    <property type="entry name" value="Tetracycline Repressor, domain 2"/>
    <property type="match status" value="1"/>
</dbReference>
<dbReference type="InterPro" id="IPR009057">
    <property type="entry name" value="Homeodomain-like_sf"/>
</dbReference>
<reference evidence="4 5" key="1">
    <citation type="submission" date="2018-09" db="EMBL/GenBank/DDBJ databases">
        <title>Paracoccus onubensis nov. sp. a moderate halophilic bacterium isolated from Gruta de las Maravillas (Aracena, Spain).</title>
        <authorList>
            <person name="Jurado V."/>
            <person name="Gutierrez-Patricio S."/>
            <person name="Gonzalez-Pimentel J.L."/>
            <person name="Laiz L."/>
            <person name="Saiz-Jimenez C."/>
        </authorList>
    </citation>
    <scope>NUCLEOTIDE SEQUENCE [LARGE SCALE GENOMIC DNA]</scope>
    <source>
        <strain evidence="4 5">DSM 19484</strain>
    </source>
</reference>
<dbReference type="PRINTS" id="PR00455">
    <property type="entry name" value="HTHTETR"/>
</dbReference>
<evidence type="ECO:0000256" key="2">
    <source>
        <dbReference type="PROSITE-ProRule" id="PRU00335"/>
    </source>
</evidence>
<keyword evidence="5" id="KW-1185">Reference proteome</keyword>
<feature type="DNA-binding region" description="H-T-H motif" evidence="2">
    <location>
        <begin position="34"/>
        <end position="53"/>
    </location>
</feature>
<evidence type="ECO:0000256" key="1">
    <source>
        <dbReference type="ARBA" id="ARBA00023125"/>
    </source>
</evidence>
<dbReference type="InterPro" id="IPR049484">
    <property type="entry name" value="Rv0078-like_C"/>
</dbReference>
<dbReference type="PANTHER" id="PTHR30055:SF223">
    <property type="entry name" value="HTH-TYPE TRANSCRIPTIONAL REGULATOR UIDR"/>
    <property type="match status" value="1"/>
</dbReference>
<dbReference type="Pfam" id="PF00440">
    <property type="entry name" value="TetR_N"/>
    <property type="match status" value="1"/>
</dbReference>
<proteinExistence type="predicted"/>
<dbReference type="Pfam" id="PF21351">
    <property type="entry name" value="TetR_C_41"/>
    <property type="match status" value="1"/>
</dbReference>
<dbReference type="Proteomes" id="UP000285530">
    <property type="component" value="Unassembled WGS sequence"/>
</dbReference>
<dbReference type="GO" id="GO:0003700">
    <property type="term" value="F:DNA-binding transcription factor activity"/>
    <property type="evidence" value="ECO:0007669"/>
    <property type="project" value="TreeGrafter"/>
</dbReference>
<dbReference type="EMBL" id="QZEV01000172">
    <property type="protein sequence ID" value="RJK95900.1"/>
    <property type="molecule type" value="Genomic_DNA"/>
</dbReference>
<dbReference type="OrthoDB" id="8478851at2"/>
<dbReference type="GO" id="GO:0000976">
    <property type="term" value="F:transcription cis-regulatory region binding"/>
    <property type="evidence" value="ECO:0007669"/>
    <property type="project" value="TreeGrafter"/>
</dbReference>
<dbReference type="InterPro" id="IPR050109">
    <property type="entry name" value="HTH-type_TetR-like_transc_reg"/>
</dbReference>
<comment type="caution">
    <text evidence="4">The sequence shown here is derived from an EMBL/GenBank/DDBJ whole genome shotgun (WGS) entry which is preliminary data.</text>
</comment>